<proteinExistence type="predicted"/>
<dbReference type="Proteomes" id="UP000823775">
    <property type="component" value="Unassembled WGS sequence"/>
</dbReference>
<name>A0ABS8RKY7_DATST</name>
<evidence type="ECO:0000313" key="2">
    <source>
        <dbReference type="Proteomes" id="UP000823775"/>
    </source>
</evidence>
<gene>
    <name evidence="1" type="ORF">HAX54_027829</name>
</gene>
<protein>
    <submittedName>
        <fullName evidence="1">Uncharacterized protein</fullName>
    </submittedName>
</protein>
<accession>A0ABS8RKY7</accession>
<keyword evidence="2" id="KW-1185">Reference proteome</keyword>
<sequence length="95" mass="10723">MDSGSTALGSSDFPSITIEHWPNLGLWMRKCGMWFGRVPGRMRFTGILNAFQNLWNTILQALRTKLTIFRRAVSQVVCGYLSEYTTDLCIGGIFT</sequence>
<reference evidence="1 2" key="1">
    <citation type="journal article" date="2021" name="BMC Genomics">
        <title>Datura genome reveals duplications of psychoactive alkaloid biosynthetic genes and high mutation rate following tissue culture.</title>
        <authorList>
            <person name="Rajewski A."/>
            <person name="Carter-House D."/>
            <person name="Stajich J."/>
            <person name="Litt A."/>
        </authorList>
    </citation>
    <scope>NUCLEOTIDE SEQUENCE [LARGE SCALE GENOMIC DNA]</scope>
    <source>
        <strain evidence="1">AR-01</strain>
    </source>
</reference>
<feature type="non-terminal residue" evidence="1">
    <location>
        <position position="95"/>
    </location>
</feature>
<comment type="caution">
    <text evidence="1">The sequence shown here is derived from an EMBL/GenBank/DDBJ whole genome shotgun (WGS) entry which is preliminary data.</text>
</comment>
<evidence type="ECO:0000313" key="1">
    <source>
        <dbReference type="EMBL" id="MCD7447353.1"/>
    </source>
</evidence>
<organism evidence="1 2">
    <name type="scientific">Datura stramonium</name>
    <name type="common">Jimsonweed</name>
    <name type="synonym">Common thornapple</name>
    <dbReference type="NCBI Taxonomy" id="4076"/>
    <lineage>
        <taxon>Eukaryota</taxon>
        <taxon>Viridiplantae</taxon>
        <taxon>Streptophyta</taxon>
        <taxon>Embryophyta</taxon>
        <taxon>Tracheophyta</taxon>
        <taxon>Spermatophyta</taxon>
        <taxon>Magnoliopsida</taxon>
        <taxon>eudicotyledons</taxon>
        <taxon>Gunneridae</taxon>
        <taxon>Pentapetalae</taxon>
        <taxon>asterids</taxon>
        <taxon>lamiids</taxon>
        <taxon>Solanales</taxon>
        <taxon>Solanaceae</taxon>
        <taxon>Solanoideae</taxon>
        <taxon>Datureae</taxon>
        <taxon>Datura</taxon>
    </lineage>
</organism>
<dbReference type="EMBL" id="JACEIK010000034">
    <property type="protein sequence ID" value="MCD7447353.1"/>
    <property type="molecule type" value="Genomic_DNA"/>
</dbReference>